<dbReference type="Proteomes" id="UP000245872">
    <property type="component" value="Chromosome"/>
</dbReference>
<evidence type="ECO:0000313" key="2">
    <source>
        <dbReference type="EMBL" id="AWN82211.1"/>
    </source>
</evidence>
<keyword evidence="1" id="KW-1133">Transmembrane helix</keyword>
<dbReference type="AlphaFoldDB" id="A0A2Z3LA46"/>
<proteinExistence type="predicted"/>
<keyword evidence="3" id="KW-1185">Reference proteome</keyword>
<keyword evidence="1" id="KW-0812">Transmembrane</keyword>
<feature type="transmembrane region" description="Helical" evidence="1">
    <location>
        <begin position="12"/>
        <end position="38"/>
    </location>
</feature>
<evidence type="ECO:0000313" key="3">
    <source>
        <dbReference type="Proteomes" id="UP000245872"/>
    </source>
</evidence>
<dbReference type="KEGG" id="cher:DK880_00913"/>
<organism evidence="2 3">
    <name type="scientific">Candidatus Cardinium hertigii</name>
    <dbReference type="NCBI Taxonomy" id="247481"/>
    <lineage>
        <taxon>Bacteria</taxon>
        <taxon>Pseudomonadati</taxon>
        <taxon>Bacteroidota</taxon>
        <taxon>Cytophagia</taxon>
        <taxon>Cytophagales</taxon>
        <taxon>Amoebophilaceae</taxon>
        <taxon>Candidatus Cardinium</taxon>
    </lineage>
</organism>
<evidence type="ECO:0000256" key="1">
    <source>
        <dbReference type="SAM" id="Phobius"/>
    </source>
</evidence>
<gene>
    <name evidence="2" type="ORF">DK880_00913</name>
</gene>
<accession>A0A2Z3LA46</accession>
<sequence length="41" mass="4699">MDIVPVSEKNLVAFFANFYFMVILFKGLCLLFVQIVVVRSS</sequence>
<name>A0A2Z3LA46_9BACT</name>
<keyword evidence="1" id="KW-0472">Membrane</keyword>
<protein>
    <submittedName>
        <fullName evidence="2">Uncharacterized protein</fullName>
    </submittedName>
</protein>
<dbReference type="EMBL" id="CP029619">
    <property type="protein sequence ID" value="AWN82211.1"/>
    <property type="molecule type" value="Genomic_DNA"/>
</dbReference>
<reference evidence="2 3" key="1">
    <citation type="submission" date="2018-05" db="EMBL/GenBank/DDBJ databases">
        <title>Candidatus Cardinium hertigii Genome Assembly.</title>
        <authorList>
            <person name="Showmaker K.C."/>
            <person name="Walden K.O."/>
            <person name="Fields C.J."/>
            <person name="Lambert K.N."/>
            <person name="Hudson M.E."/>
        </authorList>
    </citation>
    <scope>NUCLEOTIDE SEQUENCE [LARGE SCALE GENOMIC DNA]</scope>
    <source>
        <strain evidence="3">cHgTN10</strain>
    </source>
</reference>